<dbReference type="Proteomes" id="UP001057375">
    <property type="component" value="Unassembled WGS sequence"/>
</dbReference>
<dbReference type="Gene3D" id="3.30.70.270">
    <property type="match status" value="1"/>
</dbReference>
<sequence>MEMAEDCVYPIILGNETCNELNLLEEPIVPMIEEEDGPDIPGDTELYDPGHLLCENGSMKEKIDPLLRWYEENDDPNEVAKVEPFRIELEQGESPIAQPPRNFPEKKSQFIRNTVADLLEKGIVKWSRSPWASPGMVAPKKGAEGRMCVDFRRVNQVIRHDRFPLPRIADVFVALQNSKHFAVLDLKSGYYQIPIDQSSREITAFITKEGLGVRGEPEEGFEPID</sequence>
<dbReference type="CDD" id="cd01647">
    <property type="entry name" value="RT_LTR"/>
    <property type="match status" value="1"/>
</dbReference>
<dbReference type="InterPro" id="IPR000477">
    <property type="entry name" value="RT_dom"/>
</dbReference>
<dbReference type="PANTHER" id="PTHR24559">
    <property type="entry name" value="TRANSPOSON TY3-I GAG-POL POLYPROTEIN"/>
    <property type="match status" value="1"/>
</dbReference>
<protein>
    <recommendedName>
        <fullName evidence="1">Reverse transcriptase domain-containing protein</fullName>
    </recommendedName>
</protein>
<dbReference type="Gene3D" id="3.10.10.10">
    <property type="entry name" value="HIV Type 1 Reverse Transcriptase, subunit A, domain 1"/>
    <property type="match status" value="1"/>
</dbReference>
<keyword evidence="3" id="KW-1185">Reference proteome</keyword>
<gene>
    <name evidence="2" type="ORF">ADUPG1_001783</name>
</gene>
<organism evidence="2 3">
    <name type="scientific">Aduncisulcus paluster</name>
    <dbReference type="NCBI Taxonomy" id="2918883"/>
    <lineage>
        <taxon>Eukaryota</taxon>
        <taxon>Metamonada</taxon>
        <taxon>Carpediemonas-like organisms</taxon>
        <taxon>Aduncisulcus</taxon>
    </lineage>
</organism>
<dbReference type="InterPro" id="IPR043502">
    <property type="entry name" value="DNA/RNA_pol_sf"/>
</dbReference>
<evidence type="ECO:0000313" key="2">
    <source>
        <dbReference type="EMBL" id="GKT30981.1"/>
    </source>
</evidence>
<comment type="caution">
    <text evidence="2">The sequence shown here is derived from an EMBL/GenBank/DDBJ whole genome shotgun (WGS) entry which is preliminary data.</text>
</comment>
<dbReference type="SUPFAM" id="SSF56672">
    <property type="entry name" value="DNA/RNA polymerases"/>
    <property type="match status" value="1"/>
</dbReference>
<dbReference type="Pfam" id="PF00078">
    <property type="entry name" value="RVT_1"/>
    <property type="match status" value="1"/>
</dbReference>
<name>A0ABQ5KGB5_9EUKA</name>
<proteinExistence type="predicted"/>
<evidence type="ECO:0000313" key="3">
    <source>
        <dbReference type="Proteomes" id="UP001057375"/>
    </source>
</evidence>
<evidence type="ECO:0000259" key="1">
    <source>
        <dbReference type="Pfam" id="PF00078"/>
    </source>
</evidence>
<reference evidence="2" key="1">
    <citation type="submission" date="2022-03" db="EMBL/GenBank/DDBJ databases">
        <title>Draft genome sequence of Aduncisulcus paluster, a free-living microaerophilic Fornicata.</title>
        <authorList>
            <person name="Yuyama I."/>
            <person name="Kume K."/>
            <person name="Tamura T."/>
            <person name="Inagaki Y."/>
            <person name="Hashimoto T."/>
        </authorList>
    </citation>
    <scope>NUCLEOTIDE SEQUENCE</scope>
    <source>
        <strain evidence="2">NY0171</strain>
    </source>
</reference>
<accession>A0ABQ5KGB5</accession>
<dbReference type="PANTHER" id="PTHR24559:SF444">
    <property type="entry name" value="REVERSE TRANSCRIPTASE DOMAIN-CONTAINING PROTEIN"/>
    <property type="match status" value="1"/>
</dbReference>
<dbReference type="InterPro" id="IPR043128">
    <property type="entry name" value="Rev_trsase/Diguanyl_cyclase"/>
</dbReference>
<dbReference type="EMBL" id="BQXS01001724">
    <property type="protein sequence ID" value="GKT30981.1"/>
    <property type="molecule type" value="Genomic_DNA"/>
</dbReference>
<dbReference type="InterPro" id="IPR053134">
    <property type="entry name" value="RNA-dir_DNA_polymerase"/>
</dbReference>
<feature type="domain" description="Reverse transcriptase" evidence="1">
    <location>
        <begin position="139"/>
        <end position="208"/>
    </location>
</feature>